<reference evidence="1" key="1">
    <citation type="journal article" date="2019" name="Environ. Microbiol.">
        <title>Fungal ecological strategies reflected in gene transcription - a case study of two litter decomposers.</title>
        <authorList>
            <person name="Barbi F."/>
            <person name="Kohler A."/>
            <person name="Barry K."/>
            <person name="Baskaran P."/>
            <person name="Daum C."/>
            <person name="Fauchery L."/>
            <person name="Ihrmark K."/>
            <person name="Kuo A."/>
            <person name="LaButti K."/>
            <person name="Lipzen A."/>
            <person name="Morin E."/>
            <person name="Grigoriev I.V."/>
            <person name="Henrissat B."/>
            <person name="Lindahl B."/>
            <person name="Martin F."/>
        </authorList>
    </citation>
    <scope>NUCLEOTIDE SEQUENCE</scope>
    <source>
        <strain evidence="1">JB14</strain>
    </source>
</reference>
<name>A0A6A4HT78_9AGAR</name>
<dbReference type="AlphaFoldDB" id="A0A6A4HT78"/>
<accession>A0A6A4HT78</accession>
<keyword evidence="2" id="KW-1185">Reference proteome</keyword>
<gene>
    <name evidence="1" type="ORF">BT96DRAFT_1018461</name>
</gene>
<dbReference type="Proteomes" id="UP000799118">
    <property type="component" value="Unassembled WGS sequence"/>
</dbReference>
<protein>
    <submittedName>
        <fullName evidence="1">Uncharacterized protein</fullName>
    </submittedName>
</protein>
<proteinExistence type="predicted"/>
<sequence>MEEKLDLHNVQLAQGFEILDETSHSLKAIIDEMSTILFRSNLGMCGEVAMGRARKGSATYSRRGLRAHCNAAFLEERKPFIVVFKESTFFNNIFSNKSIDRGSAAETGHTSVADTALGEQLPLVYRPGAELWNMALRRVAFEKMKCSAASNGSLINNDIAVADASPRQAAAEAPSASLSNARVGTMSLNTVGDDVNNPTVNGHS</sequence>
<evidence type="ECO:0000313" key="2">
    <source>
        <dbReference type="Proteomes" id="UP000799118"/>
    </source>
</evidence>
<organism evidence="1 2">
    <name type="scientific">Gymnopus androsaceus JB14</name>
    <dbReference type="NCBI Taxonomy" id="1447944"/>
    <lineage>
        <taxon>Eukaryota</taxon>
        <taxon>Fungi</taxon>
        <taxon>Dikarya</taxon>
        <taxon>Basidiomycota</taxon>
        <taxon>Agaricomycotina</taxon>
        <taxon>Agaricomycetes</taxon>
        <taxon>Agaricomycetidae</taxon>
        <taxon>Agaricales</taxon>
        <taxon>Marasmiineae</taxon>
        <taxon>Omphalotaceae</taxon>
        <taxon>Gymnopus</taxon>
    </lineage>
</organism>
<evidence type="ECO:0000313" key="1">
    <source>
        <dbReference type="EMBL" id="KAE9400981.1"/>
    </source>
</evidence>
<dbReference type="EMBL" id="ML769451">
    <property type="protein sequence ID" value="KAE9400981.1"/>
    <property type="molecule type" value="Genomic_DNA"/>
</dbReference>